<dbReference type="AlphaFoldDB" id="A0A382YY34"/>
<protein>
    <submittedName>
        <fullName evidence="1">Uncharacterized protein</fullName>
    </submittedName>
</protein>
<gene>
    <name evidence="1" type="ORF">METZ01_LOCUS441031</name>
</gene>
<organism evidence="1">
    <name type="scientific">marine metagenome</name>
    <dbReference type="NCBI Taxonomy" id="408172"/>
    <lineage>
        <taxon>unclassified sequences</taxon>
        <taxon>metagenomes</taxon>
        <taxon>ecological metagenomes</taxon>
    </lineage>
</organism>
<evidence type="ECO:0000313" key="1">
    <source>
        <dbReference type="EMBL" id="SVD88177.1"/>
    </source>
</evidence>
<proteinExistence type="predicted"/>
<accession>A0A382YY34</accession>
<reference evidence="1" key="1">
    <citation type="submission" date="2018-05" db="EMBL/GenBank/DDBJ databases">
        <authorList>
            <person name="Lanie J.A."/>
            <person name="Ng W.-L."/>
            <person name="Kazmierczak K.M."/>
            <person name="Andrzejewski T.M."/>
            <person name="Davidsen T.M."/>
            <person name="Wayne K.J."/>
            <person name="Tettelin H."/>
            <person name="Glass J.I."/>
            <person name="Rusch D."/>
            <person name="Podicherti R."/>
            <person name="Tsui H.-C.T."/>
            <person name="Winkler M.E."/>
        </authorList>
    </citation>
    <scope>NUCLEOTIDE SEQUENCE</scope>
</reference>
<dbReference type="EMBL" id="UINC01179480">
    <property type="protein sequence ID" value="SVD88177.1"/>
    <property type="molecule type" value="Genomic_DNA"/>
</dbReference>
<name>A0A382YY34_9ZZZZ</name>
<sequence length="50" mass="5967">MLYLTKLEYRSFSYEKSLKACILGQKKIFKSKSIEEIKSFCETEINKKLK</sequence>